<feature type="domain" description="Chorismate-utilising enzyme C-terminal" evidence="11">
    <location>
        <begin position="547"/>
        <end position="822"/>
    </location>
</feature>
<dbReference type="InterPro" id="IPR006221">
    <property type="entry name" value="TrpG/PapA_dom"/>
</dbReference>
<evidence type="ECO:0000313" key="13">
    <source>
        <dbReference type="EMBL" id="GME70872.1"/>
    </source>
</evidence>
<evidence type="ECO:0000256" key="1">
    <source>
        <dbReference type="ARBA" id="ARBA00001000"/>
    </source>
</evidence>
<evidence type="ECO:0000256" key="5">
    <source>
        <dbReference type="ARBA" id="ARBA00022679"/>
    </source>
</evidence>
<dbReference type="InterPro" id="IPR005801">
    <property type="entry name" value="ADC_synthase"/>
</dbReference>
<dbReference type="EMBL" id="BSXN01000970">
    <property type="protein sequence ID" value="GME70872.1"/>
    <property type="molecule type" value="Genomic_DNA"/>
</dbReference>
<evidence type="ECO:0000256" key="3">
    <source>
        <dbReference type="ARBA" id="ARBA00005970"/>
    </source>
</evidence>
<gene>
    <name evidence="13" type="ORF">Cboi02_000299200</name>
</gene>
<dbReference type="Gene3D" id="3.60.120.10">
    <property type="entry name" value="Anthranilate synthase"/>
    <property type="match status" value="1"/>
</dbReference>
<evidence type="ECO:0000256" key="4">
    <source>
        <dbReference type="ARBA" id="ARBA00013139"/>
    </source>
</evidence>
<comment type="catalytic activity">
    <reaction evidence="1">
        <text>chorismate + L-glutamine = 4-amino-4-deoxychorismate + L-glutamate</text>
        <dbReference type="Rhea" id="RHEA:11672"/>
        <dbReference type="ChEBI" id="CHEBI:29748"/>
        <dbReference type="ChEBI" id="CHEBI:29985"/>
        <dbReference type="ChEBI" id="CHEBI:58359"/>
        <dbReference type="ChEBI" id="CHEBI:58406"/>
        <dbReference type="EC" id="2.6.1.85"/>
    </reaction>
</comment>
<dbReference type="CDD" id="cd01743">
    <property type="entry name" value="GATase1_Anthranilate_Synthase"/>
    <property type="match status" value="1"/>
</dbReference>
<evidence type="ECO:0000256" key="2">
    <source>
        <dbReference type="ARBA" id="ARBA00005009"/>
    </source>
</evidence>
<accession>A0A9W6T140</accession>
<dbReference type="Pfam" id="PF00117">
    <property type="entry name" value="GATase"/>
    <property type="match status" value="1"/>
</dbReference>
<evidence type="ECO:0000259" key="10">
    <source>
        <dbReference type="Pfam" id="PF00117"/>
    </source>
</evidence>
<dbReference type="AlphaFoldDB" id="A0A9W6T140"/>
<keyword evidence="6" id="KW-0289">Folate biosynthesis</keyword>
<proteinExistence type="inferred from homology"/>
<dbReference type="GO" id="GO:0046656">
    <property type="term" value="P:folic acid biosynthetic process"/>
    <property type="evidence" value="ECO:0007669"/>
    <property type="project" value="UniProtKB-KW"/>
</dbReference>
<sequence length="832" mass="96074">MAILLIDSYDSFTFNLKNLIQDSIKELEESGKENSNIITDTNDSYKNYEIITIHNDSYDLNNKNDLNDLNDLIINQIDCIIIGPGPGNPTFPSDIGIIPHILSNFNTVPILGICLGFQCMSYKSNDYEIKYLKNPVHGQNHKIKVENIKNLNINNNDSIDYNLFKDFPDQFDSVRYHSIYVEKKPDRLESNNLIPLAYYIESDSDLIVKNENSNLDDNKKILMACKLNNLPHYGVQYHPESICSTNGKLLIKNFWEITKKFNSLNRFKDGHAKNIGTSNTSKFISNHFIKPLPLNYNIDTNNNYNNNSSINIEKKNFNYNFVDISNTLEKNFNNNVINLCDYLNQKMNNDENENINDFVLLNSSSIPGRWSIIGLPIKNDSDVITHSTENLNIVKLNKWKSLEDYEKNLNVDLSKFDGSIWKFLSYYLNINKFEPTIENNDILKDCPFVGGLVGFISYEEGQFLNYNKLNKLTASTNVPDLKLLFISRFIIYDNESNKSFLISINENDSNWLNEFENFLKNNSNIENKIIDNKKIFKDNIKILYENEKDYESAFNKCRNHLCNGDSYELCYTTSTKIRLPNFIESWDLYKLINHHNPSPYSSFIEFDDCKLLLNSPERFISWDNKMAQMRPIKGTVKNTPEITYEKAESLLKIPKEIGENLMIVDLIRHDLYNFLQRVEVPKLMTVEEYKTVYQLVSVIEGYFNDSSNDPSLNYTGLDLLSQSLPPGSMTGAPKKRSVELLQEIELNERRGIYSGVAGYFSLNGFGDWSVIIRSLFNYTDDILNSTDKDNNNNEYNYWRCGAGGALTVLSTCEGEWDEMNLKFNSATQIFKP</sequence>
<evidence type="ECO:0000259" key="12">
    <source>
        <dbReference type="Pfam" id="PF04715"/>
    </source>
</evidence>
<evidence type="ECO:0000256" key="7">
    <source>
        <dbReference type="ARBA" id="ARBA00022962"/>
    </source>
</evidence>
<dbReference type="PRINTS" id="PR00095">
    <property type="entry name" value="ANTSNTHASEI"/>
</dbReference>
<evidence type="ECO:0000256" key="6">
    <source>
        <dbReference type="ARBA" id="ARBA00022909"/>
    </source>
</evidence>
<name>A0A9W6T140_CANBO</name>
<evidence type="ECO:0000256" key="9">
    <source>
        <dbReference type="ARBA" id="ARBA00031904"/>
    </source>
</evidence>
<dbReference type="SUPFAM" id="SSF52317">
    <property type="entry name" value="Class I glutamine amidotransferase-like"/>
    <property type="match status" value="1"/>
</dbReference>
<dbReference type="InterPro" id="IPR006805">
    <property type="entry name" value="Anth_synth_I_N"/>
</dbReference>
<dbReference type="InterPro" id="IPR015890">
    <property type="entry name" value="Chorismate_C"/>
</dbReference>
<dbReference type="PANTHER" id="PTHR11236:SF18">
    <property type="entry name" value="AMINODEOXYCHORISMATE SYNTHASE"/>
    <property type="match status" value="1"/>
</dbReference>
<organism evidence="13 14">
    <name type="scientific">Candida boidinii</name>
    <name type="common">Yeast</name>
    <dbReference type="NCBI Taxonomy" id="5477"/>
    <lineage>
        <taxon>Eukaryota</taxon>
        <taxon>Fungi</taxon>
        <taxon>Dikarya</taxon>
        <taxon>Ascomycota</taxon>
        <taxon>Saccharomycotina</taxon>
        <taxon>Pichiomycetes</taxon>
        <taxon>Pichiales</taxon>
        <taxon>Pichiaceae</taxon>
        <taxon>Ogataea</taxon>
        <taxon>Ogataea/Candida clade</taxon>
    </lineage>
</organism>
<feature type="domain" description="Glutamine amidotransferase" evidence="10">
    <location>
        <begin position="68"/>
        <end position="254"/>
    </location>
</feature>
<dbReference type="InterPro" id="IPR029062">
    <property type="entry name" value="Class_I_gatase-like"/>
</dbReference>
<dbReference type="InterPro" id="IPR019999">
    <property type="entry name" value="Anth_synth_I-like"/>
</dbReference>
<keyword evidence="14" id="KW-1185">Reference proteome</keyword>
<dbReference type="GO" id="GO:0008153">
    <property type="term" value="P:4-aminobenzoate biosynthetic process"/>
    <property type="evidence" value="ECO:0007669"/>
    <property type="project" value="TreeGrafter"/>
</dbReference>
<dbReference type="PROSITE" id="PS51273">
    <property type="entry name" value="GATASE_TYPE_1"/>
    <property type="match status" value="1"/>
</dbReference>
<dbReference type="Pfam" id="PF04715">
    <property type="entry name" value="Anth_synt_I_N"/>
    <property type="match status" value="1"/>
</dbReference>
<dbReference type="NCBIfam" id="TIGR01823">
    <property type="entry name" value="PabB-fungal"/>
    <property type="match status" value="1"/>
</dbReference>
<evidence type="ECO:0000313" key="14">
    <source>
        <dbReference type="Proteomes" id="UP001165120"/>
    </source>
</evidence>
<dbReference type="InterPro" id="IPR017926">
    <property type="entry name" value="GATASE"/>
</dbReference>
<dbReference type="Proteomes" id="UP001165120">
    <property type="component" value="Unassembled WGS sequence"/>
</dbReference>
<evidence type="ECO:0000256" key="8">
    <source>
        <dbReference type="ARBA" id="ARBA00031329"/>
    </source>
</evidence>
<dbReference type="EC" id="2.6.1.85" evidence="4"/>
<comment type="caution">
    <text evidence="13">The sequence shown here is derived from an EMBL/GenBank/DDBJ whole genome shotgun (WGS) entry which is preliminary data.</text>
</comment>
<dbReference type="GO" id="GO:0000162">
    <property type="term" value="P:L-tryptophan biosynthetic process"/>
    <property type="evidence" value="ECO:0007669"/>
    <property type="project" value="TreeGrafter"/>
</dbReference>
<protein>
    <recommendedName>
        <fullName evidence="4">aminodeoxychorismate synthase</fullName>
        <ecNumber evidence="4">2.6.1.85</ecNumber>
    </recommendedName>
    <alternativeName>
        <fullName evidence="8">Para-aminobenzoate synthase</fullName>
    </alternativeName>
    <alternativeName>
        <fullName evidence="9">p-aminobenzoic acid synthase</fullName>
    </alternativeName>
</protein>
<dbReference type="Pfam" id="PF00425">
    <property type="entry name" value="Chorismate_bind"/>
    <property type="match status" value="1"/>
</dbReference>
<dbReference type="GO" id="GO:0005737">
    <property type="term" value="C:cytoplasm"/>
    <property type="evidence" value="ECO:0007669"/>
    <property type="project" value="TreeGrafter"/>
</dbReference>
<dbReference type="Gene3D" id="3.40.50.880">
    <property type="match status" value="1"/>
</dbReference>
<dbReference type="PANTHER" id="PTHR11236">
    <property type="entry name" value="AMINOBENZOATE/ANTHRANILATE SYNTHASE"/>
    <property type="match status" value="1"/>
</dbReference>
<comment type="pathway">
    <text evidence="2">Cofactor biosynthesis; tetrahydrofolate biosynthesis; 4-aminobenzoate from chorismate: step 1/2.</text>
</comment>
<dbReference type="GO" id="GO:0046820">
    <property type="term" value="F:4-amino-4-deoxychorismate synthase activity"/>
    <property type="evidence" value="ECO:0007669"/>
    <property type="project" value="UniProtKB-EC"/>
</dbReference>
<keyword evidence="5" id="KW-0808">Transferase</keyword>
<dbReference type="SUPFAM" id="SSF56322">
    <property type="entry name" value="ADC synthase"/>
    <property type="match status" value="1"/>
</dbReference>
<dbReference type="InterPro" id="IPR010117">
    <property type="entry name" value="PabB_fungal"/>
</dbReference>
<feature type="domain" description="Anthranilate synthase component I N-terminal" evidence="12">
    <location>
        <begin position="357"/>
        <end position="500"/>
    </location>
</feature>
<reference evidence="13" key="1">
    <citation type="submission" date="2023-04" db="EMBL/GenBank/DDBJ databases">
        <title>Candida boidinii NBRC 10035.</title>
        <authorList>
            <person name="Ichikawa N."/>
            <person name="Sato H."/>
            <person name="Tonouchi N."/>
        </authorList>
    </citation>
    <scope>NUCLEOTIDE SEQUENCE</scope>
    <source>
        <strain evidence="13">NBRC 10035</strain>
    </source>
</reference>
<comment type="similarity">
    <text evidence="3">In the C-terminal section; belongs to the anthranilate synthase component I family.</text>
</comment>
<keyword evidence="7" id="KW-0315">Glutamine amidotransferase</keyword>
<evidence type="ECO:0000259" key="11">
    <source>
        <dbReference type="Pfam" id="PF00425"/>
    </source>
</evidence>